<dbReference type="Proteomes" id="UP000216035">
    <property type="component" value="Unassembled WGS sequence"/>
</dbReference>
<dbReference type="PANTHER" id="PTHR30535">
    <property type="entry name" value="VITAMIN B12-BINDING PROTEIN"/>
    <property type="match status" value="1"/>
</dbReference>
<comment type="caution">
    <text evidence="3">The sequence shown here is derived from an EMBL/GenBank/DDBJ whole genome shotgun (WGS) entry which is preliminary data.</text>
</comment>
<name>A0A255ZS82_9FLAO</name>
<evidence type="ECO:0000313" key="3">
    <source>
        <dbReference type="EMBL" id="OYQ44417.1"/>
    </source>
</evidence>
<gene>
    <name evidence="3" type="ORF">CHX27_07380</name>
</gene>
<keyword evidence="1" id="KW-0732">Signal</keyword>
<evidence type="ECO:0000313" key="4">
    <source>
        <dbReference type="Proteomes" id="UP000216035"/>
    </source>
</evidence>
<dbReference type="RefSeq" id="WP_094486122.1">
    <property type="nucleotide sequence ID" value="NZ_NOXX01000190.1"/>
</dbReference>
<dbReference type="PANTHER" id="PTHR30535:SF34">
    <property type="entry name" value="MOLYBDATE-BINDING PROTEIN MOLA"/>
    <property type="match status" value="1"/>
</dbReference>
<dbReference type="EMBL" id="NOXX01000190">
    <property type="protein sequence ID" value="OYQ44417.1"/>
    <property type="molecule type" value="Genomic_DNA"/>
</dbReference>
<dbReference type="InterPro" id="IPR002491">
    <property type="entry name" value="ABC_transptr_periplasmic_BD"/>
</dbReference>
<sequence>MIRITDDLGTEISLAKVPQRVISLVPSITKTICDLGGEDQLVGVTKFCVHPAHIRHKAMKIGGTKNVKISKIAALNPDLIIANKEENTRDDVLELQKIAPVFVTDIKDVADSFRMIEQFGILLGKRVESDKWLGKIKQRLELFRQRNFTEKPKVLYFIWKKPWMSVGGDTYIHEMLNLAGFTNVCAQLTRYPEILMPFVRQDYNPDFVFLSSEPYPFSDADAFEVGRFTHHAKTVFVDGEAFSWFGTGLHSALAYFELLQEKINS</sequence>
<keyword evidence="4" id="KW-1185">Reference proteome</keyword>
<accession>A0A255ZS82</accession>
<protein>
    <submittedName>
        <fullName evidence="3">Cobalamin-binding protein</fullName>
    </submittedName>
</protein>
<organism evidence="3 4">
    <name type="scientific">Flavobacterium aurantiibacter</name>
    <dbReference type="NCBI Taxonomy" id="2023067"/>
    <lineage>
        <taxon>Bacteria</taxon>
        <taxon>Pseudomonadati</taxon>
        <taxon>Bacteroidota</taxon>
        <taxon>Flavobacteriia</taxon>
        <taxon>Flavobacteriales</taxon>
        <taxon>Flavobacteriaceae</taxon>
        <taxon>Flavobacterium</taxon>
    </lineage>
</organism>
<dbReference type="AlphaFoldDB" id="A0A255ZS82"/>
<dbReference type="NCBIfam" id="NF038402">
    <property type="entry name" value="TroA_like"/>
    <property type="match status" value="1"/>
</dbReference>
<dbReference type="Gene3D" id="3.40.50.1980">
    <property type="entry name" value="Nitrogenase molybdenum iron protein domain"/>
    <property type="match status" value="2"/>
</dbReference>
<dbReference type="Pfam" id="PF01497">
    <property type="entry name" value="Peripla_BP_2"/>
    <property type="match status" value="1"/>
</dbReference>
<dbReference type="InterPro" id="IPR050902">
    <property type="entry name" value="ABC_Transporter_SBP"/>
</dbReference>
<evidence type="ECO:0000259" key="2">
    <source>
        <dbReference type="PROSITE" id="PS50983"/>
    </source>
</evidence>
<feature type="domain" description="Fe/B12 periplasmic-binding" evidence="2">
    <location>
        <begin position="20"/>
        <end position="265"/>
    </location>
</feature>
<dbReference type="PROSITE" id="PS50983">
    <property type="entry name" value="FE_B12_PBP"/>
    <property type="match status" value="1"/>
</dbReference>
<dbReference type="SUPFAM" id="SSF53807">
    <property type="entry name" value="Helical backbone' metal receptor"/>
    <property type="match status" value="1"/>
</dbReference>
<proteinExistence type="predicted"/>
<reference evidence="3 4" key="1">
    <citation type="submission" date="2017-07" db="EMBL/GenBank/DDBJ databases">
        <title>Flavobacterium cyanobacteriorum sp. nov., isolated from cyanobacterial aggregates in a eutrophic lake.</title>
        <authorList>
            <person name="Cai H."/>
        </authorList>
    </citation>
    <scope>NUCLEOTIDE SEQUENCE [LARGE SCALE GENOMIC DNA]</scope>
    <source>
        <strain evidence="3 4">TH167</strain>
    </source>
</reference>
<dbReference type="OrthoDB" id="9816357at2"/>
<evidence type="ECO:0000256" key="1">
    <source>
        <dbReference type="ARBA" id="ARBA00022729"/>
    </source>
</evidence>
<dbReference type="InterPro" id="IPR054828">
    <property type="entry name" value="Vit_B12_bind_prot"/>
</dbReference>